<gene>
    <name evidence="7" type="ORF">MSPICULIGERA_LOCUS1902</name>
</gene>
<evidence type="ECO:0000256" key="4">
    <source>
        <dbReference type="ARBA" id="ARBA00048460"/>
    </source>
</evidence>
<dbReference type="SUPFAM" id="SSF52540">
    <property type="entry name" value="P-loop containing nucleoside triphosphate hydrolases"/>
    <property type="match status" value="1"/>
</dbReference>
<accession>A0AA36C7G5</accession>
<comment type="caution">
    <text evidence="7">The sequence shown here is derived from an EMBL/GenBank/DDBJ whole genome shotgun (WGS) entry which is preliminary data.</text>
</comment>
<organism evidence="7 8">
    <name type="scientific">Mesorhabditis spiculigera</name>
    <dbReference type="NCBI Taxonomy" id="96644"/>
    <lineage>
        <taxon>Eukaryota</taxon>
        <taxon>Metazoa</taxon>
        <taxon>Ecdysozoa</taxon>
        <taxon>Nematoda</taxon>
        <taxon>Chromadorea</taxon>
        <taxon>Rhabditida</taxon>
        <taxon>Rhabditina</taxon>
        <taxon>Rhabditomorpha</taxon>
        <taxon>Rhabditoidea</taxon>
        <taxon>Rhabditidae</taxon>
        <taxon>Mesorhabditinae</taxon>
        <taxon>Mesorhabditis</taxon>
    </lineage>
</organism>
<dbReference type="EMBL" id="CATQJA010000578">
    <property type="protein sequence ID" value="CAJ0561690.1"/>
    <property type="molecule type" value="Genomic_DNA"/>
</dbReference>
<proteinExistence type="inferred from homology"/>
<dbReference type="GO" id="GO:0005794">
    <property type="term" value="C:Golgi apparatus"/>
    <property type="evidence" value="ECO:0007669"/>
    <property type="project" value="TreeGrafter"/>
</dbReference>
<keyword evidence="6" id="KW-0472">Membrane</keyword>
<comment type="similarity">
    <text evidence="1 5">Belongs to the protein sulfotransferase family.</text>
</comment>
<dbReference type="PANTHER" id="PTHR12788:SF7">
    <property type="entry name" value="PROTEIN-TYROSINE SULFOTRANSFERASE-RELATED"/>
    <property type="match status" value="1"/>
</dbReference>
<comment type="function">
    <text evidence="5">Catalyzes the O-sulfation of tyrosine residues within acidic motifs of polypeptides, using 3'-phosphoadenylyl sulfate (PAPS) as cosubstrate.</text>
</comment>
<protein>
    <recommendedName>
        <fullName evidence="2 5">Protein-tyrosine sulfotransferase</fullName>
        <ecNumber evidence="2 5">2.8.2.20</ecNumber>
    </recommendedName>
</protein>
<evidence type="ECO:0000313" key="7">
    <source>
        <dbReference type="EMBL" id="CAJ0561690.1"/>
    </source>
</evidence>
<dbReference type="Gene3D" id="3.40.50.300">
    <property type="entry name" value="P-loop containing nucleotide triphosphate hydrolases"/>
    <property type="match status" value="1"/>
</dbReference>
<feature type="transmembrane region" description="Helical" evidence="6">
    <location>
        <begin position="21"/>
        <end position="37"/>
    </location>
</feature>
<dbReference type="GO" id="GO:0008476">
    <property type="term" value="F:protein-tyrosine sulfotransferase activity"/>
    <property type="evidence" value="ECO:0007669"/>
    <property type="project" value="UniProtKB-EC"/>
</dbReference>
<dbReference type="Proteomes" id="UP001177023">
    <property type="component" value="Unassembled WGS sequence"/>
</dbReference>
<reference evidence="7" key="1">
    <citation type="submission" date="2023-06" db="EMBL/GenBank/DDBJ databases">
        <authorList>
            <person name="Delattre M."/>
        </authorList>
    </citation>
    <scope>NUCLEOTIDE SEQUENCE</scope>
    <source>
        <strain evidence="7">AF72</strain>
    </source>
</reference>
<dbReference type="PANTHER" id="PTHR12788">
    <property type="entry name" value="PROTEIN-TYROSINE SULFOTRANSFERASE 2"/>
    <property type="match status" value="1"/>
</dbReference>
<evidence type="ECO:0000256" key="3">
    <source>
        <dbReference type="ARBA" id="ARBA00022679"/>
    </source>
</evidence>
<keyword evidence="8" id="KW-1185">Reference proteome</keyword>
<dbReference type="AlphaFoldDB" id="A0AA36C7G5"/>
<keyword evidence="3 5" id="KW-0808">Transferase</keyword>
<evidence type="ECO:0000256" key="5">
    <source>
        <dbReference type="RuleBase" id="RU365018"/>
    </source>
</evidence>
<evidence type="ECO:0000256" key="6">
    <source>
        <dbReference type="SAM" id="Phobius"/>
    </source>
</evidence>
<keyword evidence="6" id="KW-0812">Transmembrane</keyword>
<evidence type="ECO:0000313" key="8">
    <source>
        <dbReference type="Proteomes" id="UP001177023"/>
    </source>
</evidence>
<feature type="non-terminal residue" evidence="7">
    <location>
        <position position="303"/>
    </location>
</feature>
<dbReference type="EC" id="2.8.2.20" evidence="2 5"/>
<name>A0AA36C7G5_9BILA</name>
<dbReference type="InterPro" id="IPR027417">
    <property type="entry name" value="P-loop_NTPase"/>
</dbReference>
<evidence type="ECO:0000256" key="1">
    <source>
        <dbReference type="ARBA" id="ARBA00009988"/>
    </source>
</evidence>
<sequence length="303" mass="34805">MDSTRLLKPRWNRKRCQLAKWMPGLGTVLIILLLLIICCLQNERSYFSTLVQALTISYVFRGEETMVIPWILKSHEEWVKRRGITKGSGLSEKVLDEAVSAFISEIITRHGTLAPRLCNKDPFALFYVDYLADLFPESKYILMLRDARATVHSIITREVPISGFNRTNYEQCFQAWNGNMRKLVSQCRGATGRCLMVHYESLVQSPRKQMAEILAFLEEPWSENVLQHEKFVGGEVMLNPNEFSTNQVVQGVNLKAMTAWKGFFNDELLGKIPRLAPMMASLGYDPFDLDPDYTKWARTTNQP</sequence>
<comment type="catalytic activity">
    <reaction evidence="4 5">
        <text>L-tyrosyl-[protein] + 3'-phosphoadenylyl sulfate = O-sulfo-L-tyrosine-[protein] + adenosine 3',5'-bisphosphate + H(+)</text>
        <dbReference type="Rhea" id="RHEA:16801"/>
        <dbReference type="Rhea" id="RHEA-COMP:10136"/>
        <dbReference type="Rhea" id="RHEA-COMP:11688"/>
        <dbReference type="ChEBI" id="CHEBI:15378"/>
        <dbReference type="ChEBI" id="CHEBI:46858"/>
        <dbReference type="ChEBI" id="CHEBI:58339"/>
        <dbReference type="ChEBI" id="CHEBI:58343"/>
        <dbReference type="ChEBI" id="CHEBI:65286"/>
        <dbReference type="EC" id="2.8.2.20"/>
    </reaction>
</comment>
<dbReference type="Pfam" id="PF13469">
    <property type="entry name" value="Sulfotransfer_3"/>
    <property type="match status" value="1"/>
</dbReference>
<keyword evidence="6" id="KW-1133">Transmembrane helix</keyword>
<evidence type="ECO:0000256" key="2">
    <source>
        <dbReference type="ARBA" id="ARBA00013262"/>
    </source>
</evidence>
<dbReference type="InterPro" id="IPR026634">
    <property type="entry name" value="TPST-like"/>
</dbReference>